<gene>
    <name evidence="1" type="ORF">NFRAN_1399</name>
</gene>
<organism evidence="1 2">
    <name type="scientific">Candidatus Nitrosocosmicus franklandianus</name>
    <dbReference type="NCBI Taxonomy" id="1798806"/>
    <lineage>
        <taxon>Archaea</taxon>
        <taxon>Nitrososphaerota</taxon>
        <taxon>Nitrososphaeria</taxon>
        <taxon>Nitrososphaerales</taxon>
        <taxon>Nitrososphaeraceae</taxon>
        <taxon>Candidatus Nitrosocosmicus</taxon>
    </lineage>
</organism>
<name>A0A484I926_9ARCH</name>
<protein>
    <submittedName>
        <fullName evidence="1">Uncharacterized protein</fullName>
    </submittedName>
</protein>
<dbReference type="KEGG" id="nfn:NFRAN_1399"/>
<dbReference type="EMBL" id="LR216287">
    <property type="protein sequence ID" value="VFJ13721.1"/>
    <property type="molecule type" value="Genomic_DNA"/>
</dbReference>
<reference evidence="1 2" key="1">
    <citation type="submission" date="2019-02" db="EMBL/GenBank/DDBJ databases">
        <authorList>
            <person name="Lehtovirta-Morley E L."/>
        </authorList>
    </citation>
    <scope>NUCLEOTIDE SEQUENCE [LARGE SCALE GENOMIC DNA]</scope>
    <source>
        <strain evidence="1">NFRAN1</strain>
    </source>
</reference>
<evidence type="ECO:0000313" key="1">
    <source>
        <dbReference type="EMBL" id="VFJ13721.1"/>
    </source>
</evidence>
<proteinExistence type="predicted"/>
<dbReference type="AlphaFoldDB" id="A0A484I926"/>
<accession>A0A484I926</accession>
<evidence type="ECO:0000313" key="2">
    <source>
        <dbReference type="Proteomes" id="UP000294299"/>
    </source>
</evidence>
<sequence length="55" mass="6480">MSISYEQIRKIEIELIKVEILMVPNKKNKMSNSIKVSYQKNIIFTKSTNNAKYND</sequence>
<keyword evidence="2" id="KW-1185">Reference proteome</keyword>
<dbReference type="Proteomes" id="UP000294299">
    <property type="component" value="Chromosome NFRAN"/>
</dbReference>